<dbReference type="InterPro" id="IPR036390">
    <property type="entry name" value="WH_DNA-bd_sf"/>
</dbReference>
<evidence type="ECO:0000313" key="5">
    <source>
        <dbReference type="EMBL" id="NKQ57589.1"/>
    </source>
</evidence>
<dbReference type="PROSITE" id="PS50949">
    <property type="entry name" value="HTH_GNTR"/>
    <property type="match status" value="1"/>
</dbReference>
<keyword evidence="1" id="KW-0805">Transcription regulation</keyword>
<dbReference type="InterPro" id="IPR000524">
    <property type="entry name" value="Tscrpt_reg_HTH_GntR"/>
</dbReference>
<accession>A0ABX1JDR5</accession>
<name>A0ABX1JDR5_9PSEU</name>
<evidence type="ECO:0000256" key="1">
    <source>
        <dbReference type="ARBA" id="ARBA00023015"/>
    </source>
</evidence>
<reference evidence="5 6" key="1">
    <citation type="submission" date="2020-04" db="EMBL/GenBank/DDBJ databases">
        <title>Novel species.</title>
        <authorList>
            <person name="Teo W.F.A."/>
            <person name="Lipun K."/>
            <person name="Srisuk N."/>
            <person name="Duangmal K."/>
        </authorList>
    </citation>
    <scope>NUCLEOTIDE SEQUENCE [LARGE SCALE GENOMIC DNA]</scope>
    <source>
        <strain evidence="5 6">K13G38</strain>
    </source>
</reference>
<dbReference type="PANTHER" id="PTHR44846:SF1">
    <property type="entry name" value="MANNOSYL-D-GLYCERATE TRANSPORT_METABOLISM SYSTEM REPRESSOR MNGR-RELATED"/>
    <property type="match status" value="1"/>
</dbReference>
<keyword evidence="6" id="KW-1185">Reference proteome</keyword>
<evidence type="ECO:0000256" key="2">
    <source>
        <dbReference type="ARBA" id="ARBA00023125"/>
    </source>
</evidence>
<dbReference type="Gene3D" id="1.10.10.10">
    <property type="entry name" value="Winged helix-like DNA-binding domain superfamily/Winged helix DNA-binding domain"/>
    <property type="match status" value="1"/>
</dbReference>
<protein>
    <submittedName>
        <fullName evidence="5">Winged helix-turn-helix transcriptional regulator</fullName>
    </submittedName>
</protein>
<dbReference type="CDD" id="cd07377">
    <property type="entry name" value="WHTH_GntR"/>
    <property type="match status" value="1"/>
</dbReference>
<dbReference type="EMBL" id="JAAXLS010000038">
    <property type="protein sequence ID" value="NKQ57589.1"/>
    <property type="molecule type" value="Genomic_DNA"/>
</dbReference>
<proteinExistence type="predicted"/>
<comment type="caution">
    <text evidence="5">The sequence shown here is derived from an EMBL/GenBank/DDBJ whole genome shotgun (WGS) entry which is preliminary data.</text>
</comment>
<dbReference type="PANTHER" id="PTHR44846">
    <property type="entry name" value="MANNOSYL-D-GLYCERATE TRANSPORT/METABOLISM SYSTEM REPRESSOR MNGR-RELATED"/>
    <property type="match status" value="1"/>
</dbReference>
<dbReference type="SUPFAM" id="SSF46785">
    <property type="entry name" value="Winged helix' DNA-binding domain"/>
    <property type="match status" value="1"/>
</dbReference>
<dbReference type="SMART" id="SM00345">
    <property type="entry name" value="HTH_GNTR"/>
    <property type="match status" value="1"/>
</dbReference>
<gene>
    <name evidence="5" type="ORF">HFP15_32475</name>
</gene>
<dbReference type="InterPro" id="IPR036388">
    <property type="entry name" value="WH-like_DNA-bd_sf"/>
</dbReference>
<dbReference type="Pfam" id="PF00392">
    <property type="entry name" value="GntR"/>
    <property type="match status" value="1"/>
</dbReference>
<organism evidence="5 6">
    <name type="scientific">Amycolatopsis acididurans</name>
    <dbReference type="NCBI Taxonomy" id="2724524"/>
    <lineage>
        <taxon>Bacteria</taxon>
        <taxon>Bacillati</taxon>
        <taxon>Actinomycetota</taxon>
        <taxon>Actinomycetes</taxon>
        <taxon>Pseudonocardiales</taxon>
        <taxon>Pseudonocardiaceae</taxon>
        <taxon>Amycolatopsis</taxon>
    </lineage>
</organism>
<evidence type="ECO:0000259" key="4">
    <source>
        <dbReference type="PROSITE" id="PS50949"/>
    </source>
</evidence>
<feature type="domain" description="HTH gntR-type" evidence="4">
    <location>
        <begin position="12"/>
        <end position="80"/>
    </location>
</feature>
<keyword evidence="2" id="KW-0238">DNA-binding</keyword>
<evidence type="ECO:0000313" key="6">
    <source>
        <dbReference type="Proteomes" id="UP000715441"/>
    </source>
</evidence>
<dbReference type="RefSeq" id="WP_168520611.1">
    <property type="nucleotide sequence ID" value="NZ_JAAXLS010000038.1"/>
</dbReference>
<sequence length="90" mass="9992">MTTPPFEPDPAGYLYEQMASHLAQRIASGELKPNTPLRGERDLAEEYGVSLGTARHATRLLRYRGLVVTVRSKGTYVAAARRSGEPLRHQ</sequence>
<keyword evidence="3" id="KW-0804">Transcription</keyword>
<dbReference type="InterPro" id="IPR050679">
    <property type="entry name" value="Bact_HTH_transcr_reg"/>
</dbReference>
<dbReference type="Proteomes" id="UP000715441">
    <property type="component" value="Unassembled WGS sequence"/>
</dbReference>
<evidence type="ECO:0000256" key="3">
    <source>
        <dbReference type="ARBA" id="ARBA00023163"/>
    </source>
</evidence>